<keyword evidence="4 11" id="KW-0138">CF(0)</keyword>
<dbReference type="EMBL" id="JBAKFJ010000001">
    <property type="protein sequence ID" value="MEX0387165.1"/>
    <property type="molecule type" value="Genomic_DNA"/>
</dbReference>
<evidence type="ECO:0000256" key="2">
    <source>
        <dbReference type="ARBA" id="ARBA00006810"/>
    </source>
</evidence>
<dbReference type="Gene3D" id="1.20.120.220">
    <property type="entry name" value="ATP synthase, F0 complex, subunit A"/>
    <property type="match status" value="1"/>
</dbReference>
<keyword evidence="9 11" id="KW-0472">Membrane</keyword>
<comment type="function">
    <text evidence="11 12">Key component of the proton channel; it plays a direct role in the translocation of protons across the membrane.</text>
</comment>
<keyword evidence="8 11" id="KW-0406">Ion transport</keyword>
<dbReference type="PROSITE" id="PS00449">
    <property type="entry name" value="ATPASE_A"/>
    <property type="match status" value="1"/>
</dbReference>
<evidence type="ECO:0000256" key="1">
    <source>
        <dbReference type="ARBA" id="ARBA00004141"/>
    </source>
</evidence>
<keyword evidence="11" id="KW-1003">Cell membrane</keyword>
<dbReference type="NCBIfam" id="NF004481">
    <property type="entry name" value="PRK05815.2-3"/>
    <property type="match status" value="1"/>
</dbReference>
<keyword evidence="14" id="KW-1185">Reference proteome</keyword>
<comment type="similarity">
    <text evidence="2 11 12">Belongs to the ATPase A chain family.</text>
</comment>
<dbReference type="Proteomes" id="UP001556653">
    <property type="component" value="Unassembled WGS sequence"/>
</dbReference>
<evidence type="ECO:0000256" key="6">
    <source>
        <dbReference type="ARBA" id="ARBA00022781"/>
    </source>
</evidence>
<comment type="subcellular location">
    <subcellularLocation>
        <location evidence="11 12">Cell membrane</location>
        <topology evidence="11 12">Multi-pass membrane protein</topology>
    </subcellularLocation>
    <subcellularLocation>
        <location evidence="1">Membrane</location>
        <topology evidence="1">Multi-pass membrane protein</topology>
    </subcellularLocation>
</comment>
<dbReference type="Pfam" id="PF00119">
    <property type="entry name" value="ATP-synt_A"/>
    <property type="match status" value="1"/>
</dbReference>
<gene>
    <name evidence="11" type="primary">atpB</name>
    <name evidence="13" type="ORF">V6X64_09190</name>
</gene>
<dbReference type="NCBIfam" id="TIGR03306">
    <property type="entry name" value="altF1_A"/>
    <property type="match status" value="1"/>
</dbReference>
<keyword evidence="6 11" id="KW-0375">Hydrogen ion transport</keyword>
<evidence type="ECO:0000313" key="14">
    <source>
        <dbReference type="Proteomes" id="UP001556653"/>
    </source>
</evidence>
<dbReference type="RefSeq" id="WP_367967709.1">
    <property type="nucleotide sequence ID" value="NZ_JBAKFI010000002.1"/>
</dbReference>
<keyword evidence="3 11" id="KW-0813">Transport</keyword>
<dbReference type="HAMAP" id="MF_01393">
    <property type="entry name" value="ATP_synth_a_bact"/>
    <property type="match status" value="1"/>
</dbReference>
<name>A0ABV3SCZ2_9GAMM</name>
<feature type="transmembrane region" description="Helical" evidence="11">
    <location>
        <begin position="165"/>
        <end position="187"/>
    </location>
</feature>
<dbReference type="NCBIfam" id="TIGR01131">
    <property type="entry name" value="ATP_synt_6_or_A"/>
    <property type="match status" value="1"/>
</dbReference>
<dbReference type="SUPFAM" id="SSF81336">
    <property type="entry name" value="F1F0 ATP synthase subunit A"/>
    <property type="match status" value="1"/>
</dbReference>
<dbReference type="InterPro" id="IPR023011">
    <property type="entry name" value="ATP_synth_F0_asu_AS"/>
</dbReference>
<evidence type="ECO:0000256" key="12">
    <source>
        <dbReference type="RuleBase" id="RU000483"/>
    </source>
</evidence>
<keyword evidence="7 11" id="KW-1133">Transmembrane helix</keyword>
<proteinExistence type="inferred from homology"/>
<evidence type="ECO:0000256" key="10">
    <source>
        <dbReference type="ARBA" id="ARBA00023310"/>
    </source>
</evidence>
<evidence type="ECO:0000256" key="9">
    <source>
        <dbReference type="ARBA" id="ARBA00023136"/>
    </source>
</evidence>
<dbReference type="InterPro" id="IPR035908">
    <property type="entry name" value="F0_ATP_A_sf"/>
</dbReference>
<feature type="transmembrane region" description="Helical" evidence="11">
    <location>
        <begin position="78"/>
        <end position="102"/>
    </location>
</feature>
<feature type="transmembrane region" description="Helical" evidence="11">
    <location>
        <begin position="193"/>
        <end position="215"/>
    </location>
</feature>
<evidence type="ECO:0000313" key="13">
    <source>
        <dbReference type="EMBL" id="MEX0387165.1"/>
    </source>
</evidence>
<evidence type="ECO:0000256" key="5">
    <source>
        <dbReference type="ARBA" id="ARBA00022692"/>
    </source>
</evidence>
<evidence type="ECO:0000256" key="4">
    <source>
        <dbReference type="ARBA" id="ARBA00022547"/>
    </source>
</evidence>
<dbReference type="PANTHER" id="PTHR42823">
    <property type="entry name" value="ATP SYNTHASE SUBUNIT A, CHLOROPLASTIC"/>
    <property type="match status" value="1"/>
</dbReference>
<feature type="transmembrane region" description="Helical" evidence="11">
    <location>
        <begin position="15"/>
        <end position="39"/>
    </location>
</feature>
<comment type="caution">
    <text evidence="13">The sequence shown here is derived from an EMBL/GenBank/DDBJ whole genome shotgun (WGS) entry which is preliminary data.</text>
</comment>
<feature type="transmembrane region" description="Helical" evidence="11">
    <location>
        <begin position="108"/>
        <end position="128"/>
    </location>
</feature>
<protein>
    <recommendedName>
        <fullName evidence="11 12">ATP synthase subunit a</fullName>
    </recommendedName>
    <alternativeName>
        <fullName evidence="11">ATP synthase F0 sector subunit a</fullName>
    </alternativeName>
    <alternativeName>
        <fullName evidence="11">F-ATPase subunit 6</fullName>
    </alternativeName>
</protein>
<dbReference type="PRINTS" id="PR00123">
    <property type="entry name" value="ATPASEA"/>
</dbReference>
<dbReference type="InterPro" id="IPR000568">
    <property type="entry name" value="ATP_synth_F0_asu"/>
</dbReference>
<sequence length="236" mass="25573">MTISPDQIILLDLGFWALNATVAVTWGIMAMLTLGAWLITRRISDATEISRWQNLLEVLVSGLRDQIAAVSRQRPGRYLPFVGTLFIFILASNLLHLVPGLIPPTGSLSTTVALALCVFVAVPVFGIAQEGVAGYLRQYMRPTPIMLPFNIISELSRTVALAVRLYGNIMSGTVIAGILLSLAPFIFPVLMQLLGLITGVIQAYIFAILAMVYIASASSVRRGHESTSRSEENTNG</sequence>
<dbReference type="PANTHER" id="PTHR42823:SF3">
    <property type="entry name" value="ATP SYNTHASE SUBUNIT A, CHLOROPLASTIC"/>
    <property type="match status" value="1"/>
</dbReference>
<dbReference type="InterPro" id="IPR017692">
    <property type="entry name" value="Alt_ATP_synth_F0_Asu"/>
</dbReference>
<reference evidence="13 14" key="1">
    <citation type="submission" date="2024-02" db="EMBL/GenBank/DDBJ databases">
        <title>New especies of Spiribacter isolated from saline water.</title>
        <authorList>
            <person name="Leon M.J."/>
            <person name="De La Haba R."/>
            <person name="Sanchez-Porro C."/>
            <person name="Ventosa A."/>
        </authorList>
    </citation>
    <scope>NUCLEOTIDE SEQUENCE [LARGE SCALE GENOMIC DNA]</scope>
    <source>
        <strain evidence="14">ag22IC4-227</strain>
    </source>
</reference>
<accession>A0ABV3SCZ2</accession>
<evidence type="ECO:0000256" key="11">
    <source>
        <dbReference type="HAMAP-Rule" id="MF_01393"/>
    </source>
</evidence>
<keyword evidence="10 11" id="KW-0066">ATP synthesis</keyword>
<dbReference type="InterPro" id="IPR045082">
    <property type="entry name" value="ATP_syn_F0_a_bact/chloroplast"/>
</dbReference>
<organism evidence="13 14">
    <name type="scientific">Spiribacter onubensis</name>
    <dbReference type="NCBI Taxonomy" id="3122420"/>
    <lineage>
        <taxon>Bacteria</taxon>
        <taxon>Pseudomonadati</taxon>
        <taxon>Pseudomonadota</taxon>
        <taxon>Gammaproteobacteria</taxon>
        <taxon>Chromatiales</taxon>
        <taxon>Ectothiorhodospiraceae</taxon>
        <taxon>Spiribacter</taxon>
    </lineage>
</organism>
<evidence type="ECO:0000256" key="7">
    <source>
        <dbReference type="ARBA" id="ARBA00022989"/>
    </source>
</evidence>
<evidence type="ECO:0000256" key="8">
    <source>
        <dbReference type="ARBA" id="ARBA00023065"/>
    </source>
</evidence>
<dbReference type="CDD" id="cd00310">
    <property type="entry name" value="ATP-synt_Fo_a_6"/>
    <property type="match status" value="1"/>
</dbReference>
<evidence type="ECO:0000256" key="3">
    <source>
        <dbReference type="ARBA" id="ARBA00022448"/>
    </source>
</evidence>
<keyword evidence="5 11" id="KW-0812">Transmembrane</keyword>